<dbReference type="SUPFAM" id="SSF52540">
    <property type="entry name" value="P-loop containing nucleoside triphosphate hydrolases"/>
    <property type="match status" value="1"/>
</dbReference>
<dbReference type="PIRSF" id="PIRSF029347">
    <property type="entry name" value="RecF"/>
    <property type="match status" value="1"/>
</dbReference>
<dbReference type="Gene3D" id="3.40.50.300">
    <property type="entry name" value="P-loop containing nucleotide triphosphate hydrolases"/>
    <property type="match status" value="2"/>
</dbReference>
<dbReference type="InterPro" id="IPR014555">
    <property type="entry name" value="RecF-like"/>
</dbReference>
<evidence type="ECO:0000259" key="1">
    <source>
        <dbReference type="Pfam" id="PF13304"/>
    </source>
</evidence>
<protein>
    <submittedName>
        <fullName evidence="2">AAA family ATPase</fullName>
    </submittedName>
</protein>
<name>A0ABT6RXC6_9ACTN</name>
<dbReference type="PANTHER" id="PTHR40396">
    <property type="entry name" value="ATPASE-LIKE PROTEIN"/>
    <property type="match status" value="1"/>
</dbReference>
<dbReference type="InterPro" id="IPR027417">
    <property type="entry name" value="P-loop_NTPase"/>
</dbReference>
<dbReference type="EMBL" id="JASCIR010000023">
    <property type="protein sequence ID" value="MDI3389102.1"/>
    <property type="molecule type" value="Genomic_DNA"/>
</dbReference>
<dbReference type="InterPro" id="IPR003959">
    <property type="entry name" value="ATPase_AAA_core"/>
</dbReference>
<proteinExistence type="predicted"/>
<gene>
    <name evidence="2" type="ORF">QIS99_23315</name>
</gene>
<feature type="domain" description="ATPase AAA-type core" evidence="1">
    <location>
        <begin position="26"/>
        <end position="349"/>
    </location>
</feature>
<dbReference type="Proteomes" id="UP001224661">
    <property type="component" value="Unassembled WGS sequence"/>
</dbReference>
<accession>A0ABT6RXC6</accession>
<organism evidence="2 3">
    <name type="scientific">Streptomyces solicavernae</name>
    <dbReference type="NCBI Taxonomy" id="3043614"/>
    <lineage>
        <taxon>Bacteria</taxon>
        <taxon>Bacillati</taxon>
        <taxon>Actinomycetota</taxon>
        <taxon>Actinomycetes</taxon>
        <taxon>Kitasatosporales</taxon>
        <taxon>Streptomycetaceae</taxon>
        <taxon>Streptomyces</taxon>
    </lineage>
</organism>
<keyword evidence="3" id="KW-1185">Reference proteome</keyword>
<comment type="caution">
    <text evidence="2">The sequence shown here is derived from an EMBL/GenBank/DDBJ whole genome shotgun (WGS) entry which is preliminary data.</text>
</comment>
<sequence>MSGRLLELHVENFRSLREVTVPLGPLTVLVGPNATGKSNLLEVFDFLADVIRTDLQPALDSRDGFSEVAFWGGPKPPTTLRIGLKSTWTTHAHENSPDEYELTIRRRVLKSGADSLSRSESFRFKRTQGRGRRITISGESAEVVDTKAGKLDDSGSFGIQRLSSGLSTLPRLASSDGGEEVSRFAQQLSSFRVFDVDVAAARRPYRTRRGSRFVGLSPQADNLAEFLMYLRSDDDEAWRSLVADARTVLPQLEDIEFATLGGASDQVTVLLRELGLRRPTPLAFASYGTVRFLGLLALLYDPHPPALTCIEEIDHGLHPQALSLIVERLREASSRSQFLVATHSPALVDRLRPEEIVICERDDAGASIIPALTVDEVEAIVEESGDQPLGDLWFSGVLGGDLTGGEM</sequence>
<evidence type="ECO:0000313" key="2">
    <source>
        <dbReference type="EMBL" id="MDI3389102.1"/>
    </source>
</evidence>
<dbReference type="RefSeq" id="WP_282515560.1">
    <property type="nucleotide sequence ID" value="NZ_JASCIR010000023.1"/>
</dbReference>
<dbReference type="Pfam" id="PF13304">
    <property type="entry name" value="AAA_21"/>
    <property type="match status" value="1"/>
</dbReference>
<evidence type="ECO:0000313" key="3">
    <source>
        <dbReference type="Proteomes" id="UP001224661"/>
    </source>
</evidence>
<reference evidence="2 3" key="1">
    <citation type="submission" date="2023-05" db="EMBL/GenBank/DDBJ databases">
        <title>Draft genome sequence of Streptomyces sp. B-S-A8 isolated from a cave soil in Thailand.</title>
        <authorList>
            <person name="Chamroensaksri N."/>
            <person name="Muangham S."/>
        </authorList>
    </citation>
    <scope>NUCLEOTIDE SEQUENCE [LARGE SCALE GENOMIC DNA]</scope>
    <source>
        <strain evidence="2 3">B-S-A8</strain>
    </source>
</reference>
<dbReference type="PANTHER" id="PTHR40396:SF1">
    <property type="entry name" value="ATPASE AAA-TYPE CORE DOMAIN-CONTAINING PROTEIN"/>
    <property type="match status" value="1"/>
</dbReference>